<evidence type="ECO:0000256" key="1">
    <source>
        <dbReference type="SAM" id="MobiDB-lite"/>
    </source>
</evidence>
<gene>
    <name evidence="2" type="primary">Q4IQT8</name>
</gene>
<feature type="region of interest" description="Disordered" evidence="1">
    <location>
        <begin position="14"/>
        <end position="96"/>
    </location>
</feature>
<evidence type="ECO:0000313" key="2">
    <source>
        <dbReference type="EMBL" id="VWP01040.1"/>
    </source>
</evidence>
<dbReference type="AlphaFoldDB" id="A0A5K1K5B8"/>
<organism evidence="2">
    <name type="scientific">Ganoderma boninense</name>
    <dbReference type="NCBI Taxonomy" id="34458"/>
    <lineage>
        <taxon>Eukaryota</taxon>
        <taxon>Fungi</taxon>
        <taxon>Dikarya</taxon>
        <taxon>Basidiomycota</taxon>
        <taxon>Agaricomycotina</taxon>
        <taxon>Agaricomycetes</taxon>
        <taxon>Polyporales</taxon>
        <taxon>Polyporaceae</taxon>
        <taxon>Ganoderma</taxon>
    </lineage>
</organism>
<name>A0A5K1K5B8_9APHY</name>
<feature type="compositionally biased region" description="Polar residues" evidence="1">
    <location>
        <begin position="38"/>
        <end position="47"/>
    </location>
</feature>
<proteinExistence type="predicted"/>
<accession>A0A5K1K5B8</accession>
<feature type="compositionally biased region" description="Polar residues" evidence="1">
    <location>
        <begin position="87"/>
        <end position="96"/>
    </location>
</feature>
<reference evidence="2" key="1">
    <citation type="submission" date="2019-10" db="EMBL/GenBank/DDBJ databases">
        <authorList>
            <person name="Nor Muhammad N."/>
        </authorList>
    </citation>
    <scope>NUCLEOTIDE SEQUENCE</scope>
</reference>
<dbReference type="EMBL" id="LR729054">
    <property type="protein sequence ID" value="VWP01040.1"/>
    <property type="molecule type" value="Genomic_DNA"/>
</dbReference>
<feature type="compositionally biased region" description="Basic and acidic residues" evidence="1">
    <location>
        <begin position="56"/>
        <end position="86"/>
    </location>
</feature>
<protein>
    <submittedName>
        <fullName evidence="2">GPN-loop GTPase 3</fullName>
    </submittedName>
</protein>
<sequence length="96" mass="10344">MLHLTRIIDKATGCIFVPPPSVGQPPDTVDASDKPSSERPNTYSLMTSAAGPIRGPRSDVRDVQEREGQLVQEEAARQKSKIRERPSSSPSSGKGT</sequence>